<dbReference type="EMBL" id="GGFM01010118">
    <property type="protein sequence ID" value="MBW30869.1"/>
    <property type="molecule type" value="Transcribed_RNA"/>
</dbReference>
<feature type="transmembrane region" description="Helical" evidence="1">
    <location>
        <begin position="41"/>
        <end position="61"/>
    </location>
</feature>
<evidence type="ECO:0000256" key="1">
    <source>
        <dbReference type="SAM" id="Phobius"/>
    </source>
</evidence>
<keyword evidence="1" id="KW-0812">Transmembrane</keyword>
<sequence length="67" mass="7632">MVIKLVLVYLSFATSVAIYRRLLHELLATLITCFLSSTDLPINAALLLLLQLPTYIFKLFINVFCSR</sequence>
<keyword evidence="1" id="KW-1133">Transmembrane helix</keyword>
<reference evidence="2" key="1">
    <citation type="submission" date="2018-01" db="EMBL/GenBank/DDBJ databases">
        <title>An insight into the sialome of Amazonian anophelines.</title>
        <authorList>
            <person name="Ribeiro J.M."/>
            <person name="Scarpassa V."/>
            <person name="Calvo E."/>
        </authorList>
    </citation>
    <scope>NUCLEOTIDE SEQUENCE</scope>
    <source>
        <tissue evidence="2">Salivary glands</tissue>
    </source>
</reference>
<protein>
    <submittedName>
        <fullName evidence="2">Putative secreted peptide</fullName>
    </submittedName>
</protein>
<name>A0A2M3ZQR1_9DIPT</name>
<dbReference type="AlphaFoldDB" id="A0A2M3ZQR1"/>
<accession>A0A2M3ZQR1</accession>
<evidence type="ECO:0000313" key="2">
    <source>
        <dbReference type="EMBL" id="MBW30869.1"/>
    </source>
</evidence>
<organism evidence="2">
    <name type="scientific">Anopheles braziliensis</name>
    <dbReference type="NCBI Taxonomy" id="58242"/>
    <lineage>
        <taxon>Eukaryota</taxon>
        <taxon>Metazoa</taxon>
        <taxon>Ecdysozoa</taxon>
        <taxon>Arthropoda</taxon>
        <taxon>Hexapoda</taxon>
        <taxon>Insecta</taxon>
        <taxon>Pterygota</taxon>
        <taxon>Neoptera</taxon>
        <taxon>Endopterygota</taxon>
        <taxon>Diptera</taxon>
        <taxon>Nematocera</taxon>
        <taxon>Culicoidea</taxon>
        <taxon>Culicidae</taxon>
        <taxon>Anophelinae</taxon>
        <taxon>Anopheles</taxon>
    </lineage>
</organism>
<proteinExistence type="predicted"/>
<keyword evidence="1" id="KW-0472">Membrane</keyword>